<reference evidence="1" key="1">
    <citation type="journal article" date="2015" name="Nature">
        <title>Complex archaea that bridge the gap between prokaryotes and eukaryotes.</title>
        <authorList>
            <person name="Spang A."/>
            <person name="Saw J.H."/>
            <person name="Jorgensen S.L."/>
            <person name="Zaremba-Niedzwiedzka K."/>
            <person name="Martijn J."/>
            <person name="Lind A.E."/>
            <person name="van Eijk R."/>
            <person name="Schleper C."/>
            <person name="Guy L."/>
            <person name="Ettema T.J."/>
        </authorList>
    </citation>
    <scope>NUCLEOTIDE SEQUENCE</scope>
</reference>
<name>A0A0F9B6X6_9ZZZZ</name>
<gene>
    <name evidence="1" type="ORF">LCGC14_2486160</name>
</gene>
<organism evidence="1">
    <name type="scientific">marine sediment metagenome</name>
    <dbReference type="NCBI Taxonomy" id="412755"/>
    <lineage>
        <taxon>unclassified sequences</taxon>
        <taxon>metagenomes</taxon>
        <taxon>ecological metagenomes</taxon>
    </lineage>
</organism>
<dbReference type="AlphaFoldDB" id="A0A0F9B6X6"/>
<proteinExistence type="predicted"/>
<protein>
    <submittedName>
        <fullName evidence="1">Uncharacterized protein</fullName>
    </submittedName>
</protein>
<evidence type="ECO:0000313" key="1">
    <source>
        <dbReference type="EMBL" id="KKL17380.1"/>
    </source>
</evidence>
<comment type="caution">
    <text evidence="1">The sequence shown here is derived from an EMBL/GenBank/DDBJ whole genome shotgun (WGS) entry which is preliminary data.</text>
</comment>
<accession>A0A0F9B6X6</accession>
<feature type="non-terminal residue" evidence="1">
    <location>
        <position position="1"/>
    </location>
</feature>
<sequence>IETIADKVREYFKVFPNLTFEQVEGFIPGLTIENFRMIKSRYKKKNGQEDGIKNNHNTNNYTEKNLKPYFQEQPKNIKELSINGVEKLIINMLNNKSSIPESQIRIAVDFMVKLKGGKAEGDDLEIDAKYLRLADSEENTDPQPGDIIKVDLDMEAFRKQGLSLKDNPESIDTESNE</sequence>
<dbReference type="EMBL" id="LAZR01039282">
    <property type="protein sequence ID" value="KKL17380.1"/>
    <property type="molecule type" value="Genomic_DNA"/>
</dbReference>